<evidence type="ECO:0000313" key="1">
    <source>
        <dbReference type="EMBL" id="GAI74068.1"/>
    </source>
</evidence>
<accession>X1R0M0</accession>
<dbReference type="AlphaFoldDB" id="X1R0M0"/>
<gene>
    <name evidence="1" type="ORF">S12H4_23983</name>
</gene>
<protein>
    <submittedName>
        <fullName evidence="1">Uncharacterized protein</fullName>
    </submittedName>
</protein>
<proteinExistence type="predicted"/>
<sequence>MGVLILLAGLGLAGLAGALILATTRVPEEVPEEVPPVLPPPEEIIDAEFRSGYVYWAELTEWERVHTRWPNEWPVDTDITFAWEIKNIGNVG</sequence>
<comment type="caution">
    <text evidence="1">The sequence shown here is derived from an EMBL/GenBank/DDBJ whole genome shotgun (WGS) entry which is preliminary data.</text>
</comment>
<feature type="non-terminal residue" evidence="1">
    <location>
        <position position="92"/>
    </location>
</feature>
<name>X1R0M0_9ZZZZ</name>
<reference evidence="1" key="1">
    <citation type="journal article" date="2014" name="Front. Microbiol.">
        <title>High frequency of phylogenetically diverse reductive dehalogenase-homologous genes in deep subseafloor sedimentary metagenomes.</title>
        <authorList>
            <person name="Kawai M."/>
            <person name="Futagami T."/>
            <person name="Toyoda A."/>
            <person name="Takaki Y."/>
            <person name="Nishi S."/>
            <person name="Hori S."/>
            <person name="Arai W."/>
            <person name="Tsubouchi T."/>
            <person name="Morono Y."/>
            <person name="Uchiyama I."/>
            <person name="Ito T."/>
            <person name="Fujiyama A."/>
            <person name="Inagaki F."/>
            <person name="Takami H."/>
        </authorList>
    </citation>
    <scope>NUCLEOTIDE SEQUENCE</scope>
    <source>
        <strain evidence="1">Expedition CK06-06</strain>
    </source>
</reference>
<organism evidence="1">
    <name type="scientific">marine sediment metagenome</name>
    <dbReference type="NCBI Taxonomy" id="412755"/>
    <lineage>
        <taxon>unclassified sequences</taxon>
        <taxon>metagenomes</taxon>
        <taxon>ecological metagenomes</taxon>
    </lineage>
</organism>
<dbReference type="EMBL" id="BARW01012877">
    <property type="protein sequence ID" value="GAI74068.1"/>
    <property type="molecule type" value="Genomic_DNA"/>
</dbReference>